<dbReference type="PANTHER" id="PTHR43105:SF10">
    <property type="entry name" value="NADH-QUINONE OXIDOREDUCTASE SUBUNIT G"/>
    <property type="match status" value="1"/>
</dbReference>
<evidence type="ECO:0000256" key="12">
    <source>
        <dbReference type="ARBA" id="ARBA00023075"/>
    </source>
</evidence>
<dbReference type="InterPro" id="IPR054351">
    <property type="entry name" value="NADH_UbQ_OxRdtase_ferredoxin"/>
</dbReference>
<dbReference type="CDD" id="cd00207">
    <property type="entry name" value="fer2"/>
    <property type="match status" value="1"/>
</dbReference>
<dbReference type="Gene3D" id="3.40.50.740">
    <property type="match status" value="1"/>
</dbReference>
<comment type="cofactor">
    <cofactor evidence="1 15">
        <name>[4Fe-4S] cluster</name>
        <dbReference type="ChEBI" id="CHEBI:49883"/>
    </cofactor>
</comment>
<keyword evidence="9 15" id="KW-0408">Iron</keyword>
<dbReference type="FunFam" id="2.20.25.90:FF:000003">
    <property type="entry name" value="NADH-quinone oxidoreductase"/>
    <property type="match status" value="1"/>
</dbReference>
<dbReference type="InterPro" id="IPR010228">
    <property type="entry name" value="NADH_UbQ_OxRdtase_Gsu"/>
</dbReference>
<evidence type="ECO:0000259" key="17">
    <source>
        <dbReference type="PROSITE" id="PS51669"/>
    </source>
</evidence>
<keyword evidence="10 15" id="KW-0411">Iron-sulfur</keyword>
<dbReference type="PROSITE" id="PS00642">
    <property type="entry name" value="COMPLEX1_75K_2"/>
    <property type="match status" value="1"/>
</dbReference>
<dbReference type="AlphaFoldDB" id="C5WC63"/>
<dbReference type="EC" id="7.1.1.-" evidence="15"/>
<gene>
    <name evidence="19" type="primary">nuoG</name>
    <name evidence="19" type="ORF">ICMP_053</name>
</gene>
<proteinExistence type="inferred from homology"/>
<evidence type="ECO:0000259" key="18">
    <source>
        <dbReference type="PROSITE" id="PS51839"/>
    </source>
</evidence>
<feature type="domain" description="4Fe-4S His(Cys)3-ligated-type" evidence="18">
    <location>
        <begin position="83"/>
        <end position="122"/>
    </location>
</feature>
<dbReference type="InterPro" id="IPR000283">
    <property type="entry name" value="NADH_UbQ_OxRdtase_75kDa_su_CS"/>
</dbReference>
<dbReference type="InterPro" id="IPR001041">
    <property type="entry name" value="2Fe-2S_ferredoxin-type"/>
</dbReference>
<dbReference type="Pfam" id="PF04879">
    <property type="entry name" value="Molybdop_Fe4S4"/>
    <property type="match status" value="1"/>
</dbReference>
<evidence type="ECO:0000256" key="4">
    <source>
        <dbReference type="ARBA" id="ARBA00022485"/>
    </source>
</evidence>
<dbReference type="PROSITE" id="PS51839">
    <property type="entry name" value="4FE4S_HC3"/>
    <property type="match status" value="1"/>
</dbReference>
<evidence type="ECO:0000313" key="19">
    <source>
        <dbReference type="EMBL" id="BAH82919.1"/>
    </source>
</evidence>
<keyword evidence="4 15" id="KW-0004">4Fe-4S</keyword>
<dbReference type="FunFam" id="3.10.20.740:FF:000002">
    <property type="entry name" value="NADH-quinone oxidoreductase"/>
    <property type="match status" value="1"/>
</dbReference>
<dbReference type="Proteomes" id="UP000061704">
    <property type="component" value="Chromosome"/>
</dbReference>
<dbReference type="EMBL" id="AP010872">
    <property type="protein sequence ID" value="BAH82919.1"/>
    <property type="molecule type" value="Genomic_DNA"/>
</dbReference>
<dbReference type="GO" id="GO:0048038">
    <property type="term" value="F:quinone binding"/>
    <property type="evidence" value="ECO:0007669"/>
    <property type="project" value="UniProtKB-UniRule"/>
</dbReference>
<organism evidence="19 20">
    <name type="scientific">Candidatus Ishikawaella capsulata Mpkobe</name>
    <dbReference type="NCBI Taxonomy" id="476281"/>
    <lineage>
        <taxon>Bacteria</taxon>
        <taxon>Pseudomonadati</taxon>
        <taxon>Pseudomonadota</taxon>
        <taxon>Gammaproteobacteria</taxon>
        <taxon>Enterobacterales</taxon>
        <taxon>Enterobacteriaceae</taxon>
        <taxon>Candidatus Ishikawella</taxon>
    </lineage>
</organism>
<dbReference type="InterPro" id="IPR006656">
    <property type="entry name" value="Mopterin_OxRdtase"/>
</dbReference>
<dbReference type="InterPro" id="IPR050123">
    <property type="entry name" value="Prok_molybdopt-oxidoreductase"/>
</dbReference>
<dbReference type="PROSITE" id="PS51085">
    <property type="entry name" value="2FE2S_FER_2"/>
    <property type="match status" value="1"/>
</dbReference>
<keyword evidence="12 19" id="KW-0830">Ubiquinone</keyword>
<dbReference type="STRING" id="476281.ICMP_053"/>
<evidence type="ECO:0000256" key="14">
    <source>
        <dbReference type="ARBA" id="ARBA00047712"/>
    </source>
</evidence>
<name>C5WC63_9ENTR</name>
<dbReference type="PROSITE" id="PS00641">
    <property type="entry name" value="COMPLEX1_75K_1"/>
    <property type="match status" value="1"/>
</dbReference>
<dbReference type="Pfam" id="PF10588">
    <property type="entry name" value="NADH-G_4Fe-4S_3"/>
    <property type="match status" value="1"/>
</dbReference>
<dbReference type="KEGG" id="icp:ICMP_053"/>
<feature type="domain" description="2Fe-2S ferredoxin-type" evidence="16">
    <location>
        <begin position="1"/>
        <end position="83"/>
    </location>
</feature>
<dbReference type="RefSeq" id="WP_041068642.1">
    <property type="nucleotide sequence ID" value="NZ_AP010872.1"/>
</dbReference>
<dbReference type="GO" id="GO:0051539">
    <property type="term" value="F:4 iron, 4 sulfur cluster binding"/>
    <property type="evidence" value="ECO:0007669"/>
    <property type="project" value="UniProtKB-KW"/>
</dbReference>
<dbReference type="GO" id="GO:0051537">
    <property type="term" value="F:2 iron, 2 sulfur cluster binding"/>
    <property type="evidence" value="ECO:0007669"/>
    <property type="project" value="UniProtKB-UniRule"/>
</dbReference>
<dbReference type="Pfam" id="PF00384">
    <property type="entry name" value="Molybdopterin"/>
    <property type="match status" value="1"/>
</dbReference>
<evidence type="ECO:0000256" key="15">
    <source>
        <dbReference type="RuleBase" id="RU003525"/>
    </source>
</evidence>
<evidence type="ECO:0000256" key="2">
    <source>
        <dbReference type="ARBA" id="ARBA00002378"/>
    </source>
</evidence>
<dbReference type="SUPFAM" id="SSF50692">
    <property type="entry name" value="ADC-like"/>
    <property type="match status" value="1"/>
</dbReference>
<reference evidence="19 20" key="1">
    <citation type="journal article" date="2011" name="Genome Biol. Evol.">
        <title>Reductive evolution of bacterial genome in insect gut environment.</title>
        <authorList>
            <person name="Nikoh N."/>
            <person name="Hosokawa T."/>
            <person name="Ohshima K."/>
            <person name="Hattori M."/>
            <person name="Fukatsu T."/>
        </authorList>
    </citation>
    <scope>NUCLEOTIDE SEQUENCE [LARGE SCALE GENOMIC DNA]</scope>
    <source>
        <strain evidence="19 20">Mpkobe</strain>
    </source>
</reference>
<comment type="similarity">
    <text evidence="3 15">Belongs to the complex I 75 kDa subunit family.</text>
</comment>
<evidence type="ECO:0000256" key="7">
    <source>
        <dbReference type="ARBA" id="ARBA00022723"/>
    </source>
</evidence>
<dbReference type="InterPro" id="IPR036010">
    <property type="entry name" value="2Fe-2S_ferredoxin-like_sf"/>
</dbReference>
<dbReference type="Gene3D" id="3.10.20.740">
    <property type="match status" value="1"/>
</dbReference>
<keyword evidence="8 15" id="KW-1278">Translocase</keyword>
<evidence type="ECO:0000256" key="3">
    <source>
        <dbReference type="ARBA" id="ARBA00005404"/>
    </source>
</evidence>
<dbReference type="NCBIfam" id="TIGR01973">
    <property type="entry name" value="NuoG"/>
    <property type="match status" value="1"/>
</dbReference>
<dbReference type="CDD" id="cd02788">
    <property type="entry name" value="MopB_CT_NDH-1_NuoG2-N7"/>
    <property type="match status" value="1"/>
</dbReference>
<keyword evidence="11 15" id="KW-0520">NAD</keyword>
<keyword evidence="6 15" id="KW-0874">Quinone</keyword>
<keyword evidence="7 15" id="KW-0479">Metal-binding</keyword>
<comment type="catalytic activity">
    <reaction evidence="14 15">
        <text>a quinone + NADH + 5 H(+)(in) = a quinol + NAD(+) + 4 H(+)(out)</text>
        <dbReference type="Rhea" id="RHEA:57888"/>
        <dbReference type="ChEBI" id="CHEBI:15378"/>
        <dbReference type="ChEBI" id="CHEBI:24646"/>
        <dbReference type="ChEBI" id="CHEBI:57540"/>
        <dbReference type="ChEBI" id="CHEBI:57945"/>
        <dbReference type="ChEBI" id="CHEBI:132124"/>
    </reaction>
</comment>
<dbReference type="FunFam" id="3.40.50.740:FF:000006">
    <property type="entry name" value="NADH-quinone oxidoreductase"/>
    <property type="match status" value="1"/>
</dbReference>
<evidence type="ECO:0000256" key="1">
    <source>
        <dbReference type="ARBA" id="ARBA00001966"/>
    </source>
</evidence>
<dbReference type="Pfam" id="PF22117">
    <property type="entry name" value="Fer4_Nqo3"/>
    <property type="match status" value="1"/>
</dbReference>
<keyword evidence="5 15" id="KW-0001">2Fe-2S</keyword>
<dbReference type="HOGENOM" id="CLU_000422_11_4_6"/>
<dbReference type="GO" id="GO:0016020">
    <property type="term" value="C:membrane"/>
    <property type="evidence" value="ECO:0007669"/>
    <property type="project" value="InterPro"/>
</dbReference>
<dbReference type="Gene3D" id="3.30.200.210">
    <property type="match status" value="1"/>
</dbReference>
<dbReference type="SUPFAM" id="SSF53706">
    <property type="entry name" value="Formate dehydrogenase/DMSO reductase, domains 1-3"/>
    <property type="match status" value="1"/>
</dbReference>
<evidence type="ECO:0000256" key="10">
    <source>
        <dbReference type="ARBA" id="ARBA00023014"/>
    </source>
</evidence>
<protein>
    <recommendedName>
        <fullName evidence="15">NADH-quinone oxidoreductase</fullName>
        <ecNumber evidence="15">7.1.1.-</ecNumber>
    </recommendedName>
</protein>
<evidence type="ECO:0000256" key="5">
    <source>
        <dbReference type="ARBA" id="ARBA00022714"/>
    </source>
</evidence>
<dbReference type="CDD" id="cd02771">
    <property type="entry name" value="MopB_NDH-1_NuoG2-N7"/>
    <property type="match status" value="1"/>
</dbReference>
<comment type="cofactor">
    <cofactor evidence="15">
        <name>[2Fe-2S] cluster</name>
        <dbReference type="ChEBI" id="CHEBI:190135"/>
    </cofactor>
    <text evidence="15">Binds 1 [2Fe-2S] cluster per subunit.</text>
</comment>
<dbReference type="GO" id="GO:0042773">
    <property type="term" value="P:ATP synthesis coupled electron transport"/>
    <property type="evidence" value="ECO:0007669"/>
    <property type="project" value="InterPro"/>
</dbReference>
<evidence type="ECO:0000256" key="9">
    <source>
        <dbReference type="ARBA" id="ARBA00023004"/>
    </source>
</evidence>
<keyword evidence="20" id="KW-1185">Reference proteome</keyword>
<evidence type="ECO:0000313" key="20">
    <source>
        <dbReference type="Proteomes" id="UP000061704"/>
    </source>
</evidence>
<sequence>MATIHIDNKEYEVKETNNLLQACLSLGLDIPYFCWHPALGSIGACRQCVVKQYKDATDTKGQLIVSCMSSACNGTFISINDEEAKEFRKSIIELLMINHPHDCPVCEEGGNCHLQDMTIMNGHYTRKYRFTKRTHNNQNLGPFISHEMNRCITCYRCVRYYKNYCGGTDLGVYGCHDNIYFGRYKEGTLENEFSGNLVEICPTGVFTDKTYSEHYTRKWDLQFAPSICQHCSIGCNISPGERYGKICRIENRYNGSVNHYFLCDLGRFGYGYVNLQERPRYPMQLRNSKLVKLHVDQAINAAADIIRHSKKVIGIGSSRASIESNFALRELVGLENFSTGIPHKEQICLNLVLHILSEGGIYTPSLREIETYDTILVLGEDITQVGARVALAVRQAINNNILNKQLPIWHDIAIKNMRQNSKNLLFTTNVDKTQLDDIAEWSYYAPIEDQARLGFAIAHKLNKKSPNINDIDDFLQKKIDIIVQALMIAKKPLIISGTNSGSLALIGAAANIVKALKIHNKNVGITFLLSQVNSMGLSLIGGKSLDKALDQLIQGDADTVIILENDLYRHAPKLQVDKVLSKTNNVIVIDHQQTATLQKAGLIFSAASFAESDGSAINHEGRIQRFFQVYNPNYYDKKVVMLESWRWLHALNSMIKNSHITWTKLDHVIDAIAISLPKLKAIKTAAPDANFRFGGQKIARLTHRSSGRTAVISNISVHEPRQPIDNDTMFIFSMEGNNQPIAPHSQIPFAWFPGWNSPQAWNKFQNEVGGTLLYGDPGIRLFEASNQQIKWFNQIPAAFKLGSRWRIVPYYKLFGSEEMSQKSPVFQKRMSVPKLVMNPYDAAKIGIDTEKIIEFSYVGQKFQFPLSLSSNLNKGQIGLPLGMPGIPCFLLGAYIDKLQEVTQCTG</sequence>
<dbReference type="SMART" id="SM00926">
    <property type="entry name" value="Molybdop_Fe4S4"/>
    <property type="match status" value="1"/>
</dbReference>
<evidence type="ECO:0000256" key="13">
    <source>
        <dbReference type="ARBA" id="ARBA00026021"/>
    </source>
</evidence>
<dbReference type="InterPro" id="IPR009010">
    <property type="entry name" value="Asp_de-COase-like_dom_sf"/>
</dbReference>
<dbReference type="OrthoDB" id="9810782at2"/>
<comment type="function">
    <text evidence="15">NDH-1 shuttles electrons from NADH, via FMN and iron-sulfur (Fe-S) centers, to quinones in the respiratory chain. Couples the redox reaction to proton translocation (for every two electrons transferred, four hydrogen ions are translocated across the cytoplasmic membrane), and thus conserves the redox energy in a proton gradient.</text>
</comment>
<evidence type="ECO:0000259" key="16">
    <source>
        <dbReference type="PROSITE" id="PS51085"/>
    </source>
</evidence>
<evidence type="ECO:0000256" key="8">
    <source>
        <dbReference type="ARBA" id="ARBA00022967"/>
    </source>
</evidence>
<dbReference type="GO" id="GO:0046872">
    <property type="term" value="F:metal ion binding"/>
    <property type="evidence" value="ECO:0007669"/>
    <property type="project" value="UniProtKB-UniRule"/>
</dbReference>
<dbReference type="SUPFAM" id="SSF54292">
    <property type="entry name" value="2Fe-2S ferredoxin-like"/>
    <property type="match status" value="1"/>
</dbReference>
<dbReference type="SMART" id="SM00929">
    <property type="entry name" value="NADH-G_4Fe-4S_3"/>
    <property type="match status" value="1"/>
</dbReference>
<dbReference type="PANTHER" id="PTHR43105">
    <property type="entry name" value="RESPIRATORY NITRATE REDUCTASE"/>
    <property type="match status" value="1"/>
</dbReference>
<dbReference type="InterPro" id="IPR019574">
    <property type="entry name" value="NADH_UbQ_OxRdtase_Gsu_4Fe4S-bd"/>
</dbReference>
<dbReference type="SUPFAM" id="SSF54862">
    <property type="entry name" value="4Fe-4S ferredoxins"/>
    <property type="match status" value="1"/>
</dbReference>
<feature type="domain" description="4Fe-4S Mo/W bis-MGD-type" evidence="17">
    <location>
        <begin position="221"/>
        <end position="277"/>
    </location>
</feature>
<dbReference type="GO" id="GO:0008137">
    <property type="term" value="F:NADH dehydrogenase (ubiquinone) activity"/>
    <property type="evidence" value="ECO:0007669"/>
    <property type="project" value="UniProtKB-UniRule"/>
</dbReference>
<dbReference type="InterPro" id="IPR006963">
    <property type="entry name" value="Mopterin_OxRdtase_4Fe-4S_dom"/>
</dbReference>
<dbReference type="GO" id="GO:0003954">
    <property type="term" value="F:NADH dehydrogenase activity"/>
    <property type="evidence" value="ECO:0007669"/>
    <property type="project" value="TreeGrafter"/>
</dbReference>
<dbReference type="PROSITE" id="PS00643">
    <property type="entry name" value="COMPLEX1_75K_3"/>
    <property type="match status" value="1"/>
</dbReference>
<comment type="subunit">
    <text evidence="13">Composed of 13 different subunits. Subunits NuoCD, E, F, and G constitute the peripheral sector of the complex.</text>
</comment>
<evidence type="ECO:0000256" key="6">
    <source>
        <dbReference type="ARBA" id="ARBA00022719"/>
    </source>
</evidence>
<comment type="function">
    <text evidence="2">NDH-1 shuttles electrons from NADH, via FMN and iron-sulfur (Fe-S) centers, to quinones in the respiratory chain. The immediate electron acceptor for the enzyme in this species is believed to be ubiquinone. Couples the redox reaction to proton translocation (for every two electrons transferred, four hydrogen ions are translocated across the cytoplasmic membrane), and thus conserves the redox energy in a proton gradient.</text>
</comment>
<dbReference type="PROSITE" id="PS51669">
    <property type="entry name" value="4FE4S_MOW_BIS_MGD"/>
    <property type="match status" value="1"/>
</dbReference>
<dbReference type="Pfam" id="PF13510">
    <property type="entry name" value="Fer2_4"/>
    <property type="match status" value="1"/>
</dbReference>
<evidence type="ECO:0000256" key="11">
    <source>
        <dbReference type="ARBA" id="ARBA00023027"/>
    </source>
</evidence>
<accession>C5WC63</accession>